<dbReference type="Proteomes" id="UP000250870">
    <property type="component" value="Unassembled WGS sequence"/>
</dbReference>
<name>A0A329VKE9_9GAMM</name>
<proteinExistence type="predicted"/>
<dbReference type="RefSeq" id="WP_113024777.1">
    <property type="nucleotide sequence ID" value="NZ_CAWNWQ010000003.1"/>
</dbReference>
<dbReference type="InterPro" id="IPR025391">
    <property type="entry name" value="DUF4123"/>
</dbReference>
<evidence type="ECO:0000259" key="1">
    <source>
        <dbReference type="Pfam" id="PF13503"/>
    </source>
</evidence>
<organism evidence="2 3">
    <name type="scientific">Photorhabdus laumondii subsp. clarkei</name>
    <dbReference type="NCBI Taxonomy" id="2029685"/>
    <lineage>
        <taxon>Bacteria</taxon>
        <taxon>Pseudomonadati</taxon>
        <taxon>Pseudomonadota</taxon>
        <taxon>Gammaproteobacteria</taxon>
        <taxon>Enterobacterales</taxon>
        <taxon>Morganellaceae</taxon>
        <taxon>Photorhabdus</taxon>
    </lineage>
</organism>
<protein>
    <recommendedName>
        <fullName evidence="1">DUF4123 domain-containing protein</fullName>
    </recommendedName>
</protein>
<gene>
    <name evidence="2" type="ORF">CKY01_04105</name>
</gene>
<dbReference type="EMBL" id="NSCI01000003">
    <property type="protein sequence ID" value="RAW92666.1"/>
    <property type="molecule type" value="Genomic_DNA"/>
</dbReference>
<comment type="caution">
    <text evidence="2">The sequence shown here is derived from an EMBL/GenBank/DDBJ whole genome shotgun (WGS) entry which is preliminary data.</text>
</comment>
<dbReference type="Pfam" id="PF13503">
    <property type="entry name" value="DUF4123"/>
    <property type="match status" value="1"/>
</dbReference>
<sequence>MKAPSSFDSAYYWVANCTYQALGNEKHPAGQYSAKALIRAPTEYEALTNLCNYVISLGIANGQYQDIIALQTYLMESAQPELQLIRHIQQINDQQLVILVQRENIDSPLPVARGDLILTQTTDIPVYGDNEHLYAVIDAAVYQQAGRFIIPDLFASSLRWQGLFQGEIQVSLEDSAPYLVELHKDSRNQPALQRYIMNANNRAALSLFIQSEQPFETLLNHLRKFTYLKNELTQAWAFFRFYHPNTLATLLNILSDGPQNPRLSRSIAACANCLINKRNNAIYLTPLTLLRKI</sequence>
<evidence type="ECO:0000313" key="3">
    <source>
        <dbReference type="Proteomes" id="UP000250870"/>
    </source>
</evidence>
<reference evidence="2 3" key="1">
    <citation type="journal article" date="2018" name="Int. J. Syst. Evol. Microbiol.">
        <title>Whole-genome-based revisit of Photorhabdus phylogeny: proposal for the elevation of most Photorhabdus subspecies to the species level and description of one novel species Photorhabdus bodei sp. nov., and one novel subspecies Photorhabdus laumondii subsp. clarkei subsp. nov.</title>
        <authorList>
            <person name="Machado R.A.R."/>
            <person name="Wuthrich D."/>
            <person name="Kuhnert P."/>
            <person name="Arce C.C.M."/>
            <person name="Thonen L."/>
            <person name="Ruiz C."/>
            <person name="Zhang X."/>
            <person name="Robert C.A.M."/>
            <person name="Karimi J."/>
            <person name="Kamali S."/>
            <person name="Ma J."/>
            <person name="Bruggmann R."/>
            <person name="Erb M."/>
        </authorList>
    </citation>
    <scope>NUCLEOTIDE SEQUENCE [LARGE SCALE GENOMIC DNA]</scope>
    <source>
        <strain evidence="2 3">BOJ-47</strain>
    </source>
</reference>
<accession>A0A329VKE9</accession>
<evidence type="ECO:0000313" key="2">
    <source>
        <dbReference type="EMBL" id="RAW92666.1"/>
    </source>
</evidence>
<feature type="domain" description="DUF4123" evidence="1">
    <location>
        <begin position="133"/>
        <end position="256"/>
    </location>
</feature>
<dbReference type="AlphaFoldDB" id="A0A329VKE9"/>